<feature type="domain" description="RNA polymerase sigma-70 region 2" evidence="5">
    <location>
        <begin position="20"/>
        <end position="89"/>
    </location>
</feature>
<evidence type="ECO:0008006" key="8">
    <source>
        <dbReference type="Google" id="ProtNLM"/>
    </source>
</evidence>
<dbReference type="InterPro" id="IPR007627">
    <property type="entry name" value="RNA_pol_sigma70_r2"/>
</dbReference>
<evidence type="ECO:0000256" key="1">
    <source>
        <dbReference type="ARBA" id="ARBA00010641"/>
    </source>
</evidence>
<dbReference type="InterPro" id="IPR039425">
    <property type="entry name" value="RNA_pol_sigma-70-like"/>
</dbReference>
<dbReference type="InterPro" id="IPR013324">
    <property type="entry name" value="RNA_pol_sigma_r3/r4-like"/>
</dbReference>
<dbReference type="InterPro" id="IPR013325">
    <property type="entry name" value="RNA_pol_sigma_r2"/>
</dbReference>
<comment type="caution">
    <text evidence="7">The sequence shown here is derived from an EMBL/GenBank/DDBJ whole genome shotgun (WGS) entry which is preliminary data.</text>
</comment>
<dbReference type="GO" id="GO:0003677">
    <property type="term" value="F:DNA binding"/>
    <property type="evidence" value="ECO:0007669"/>
    <property type="project" value="InterPro"/>
</dbReference>
<dbReference type="SUPFAM" id="SSF88659">
    <property type="entry name" value="Sigma3 and sigma4 domains of RNA polymerase sigma factors"/>
    <property type="match status" value="1"/>
</dbReference>
<keyword evidence="2" id="KW-0805">Transcription regulation</keyword>
<dbReference type="InterPro" id="IPR036388">
    <property type="entry name" value="WH-like_DNA-bd_sf"/>
</dbReference>
<protein>
    <recommendedName>
        <fullName evidence="8">ECF RNA polymerase sigma factor SigW</fullName>
    </recommendedName>
</protein>
<comment type="similarity">
    <text evidence="1">Belongs to the sigma-70 factor family. ECF subfamily.</text>
</comment>
<dbReference type="Pfam" id="PF04542">
    <property type="entry name" value="Sigma70_r2"/>
    <property type="match status" value="1"/>
</dbReference>
<keyword evidence="4" id="KW-0804">Transcription</keyword>
<feature type="domain" description="RNA polymerase sigma factor 70 region 4 type 2" evidence="6">
    <location>
        <begin position="118"/>
        <end position="169"/>
    </location>
</feature>
<evidence type="ECO:0000256" key="4">
    <source>
        <dbReference type="ARBA" id="ARBA00023163"/>
    </source>
</evidence>
<evidence type="ECO:0000256" key="3">
    <source>
        <dbReference type="ARBA" id="ARBA00023082"/>
    </source>
</evidence>
<dbReference type="PANTHER" id="PTHR43133:SF60">
    <property type="entry name" value="RNA POLYMERASE SIGMA FACTOR SIGV"/>
    <property type="match status" value="1"/>
</dbReference>
<organism evidence="7">
    <name type="scientific">bioreactor metagenome</name>
    <dbReference type="NCBI Taxonomy" id="1076179"/>
    <lineage>
        <taxon>unclassified sequences</taxon>
        <taxon>metagenomes</taxon>
        <taxon>ecological metagenomes</taxon>
    </lineage>
</organism>
<dbReference type="InterPro" id="IPR013249">
    <property type="entry name" value="RNA_pol_sigma70_r4_t2"/>
</dbReference>
<accession>A0A645BL11</accession>
<dbReference type="EMBL" id="VSSQ01020723">
    <property type="protein sequence ID" value="MPM65798.1"/>
    <property type="molecule type" value="Genomic_DNA"/>
</dbReference>
<dbReference type="SUPFAM" id="SSF88946">
    <property type="entry name" value="Sigma2 domain of RNA polymerase sigma factors"/>
    <property type="match status" value="1"/>
</dbReference>
<dbReference type="NCBIfam" id="TIGR02937">
    <property type="entry name" value="sigma70-ECF"/>
    <property type="match status" value="1"/>
</dbReference>
<sequence>MLIYLYMIDTPEDKEKFKCLYMTYRKKMIVIADNILHDTYEAEDAVQDAFFSIARNIIRINEVDSSQTIGYIMVMAKNAAYDILRKQKKIYTEPANNDMADNELDNALNQLCSKETYEQIVEIIRGLDDVYRSVLYLHFVEQCTAPEIARILGRKLSTVKTQLIRGKKILIEIIRKELGIK</sequence>
<keyword evidence="3" id="KW-0731">Sigma factor</keyword>
<dbReference type="GO" id="GO:0006352">
    <property type="term" value="P:DNA-templated transcription initiation"/>
    <property type="evidence" value="ECO:0007669"/>
    <property type="project" value="InterPro"/>
</dbReference>
<evidence type="ECO:0000256" key="2">
    <source>
        <dbReference type="ARBA" id="ARBA00023015"/>
    </source>
</evidence>
<dbReference type="Gene3D" id="1.10.1740.10">
    <property type="match status" value="1"/>
</dbReference>
<dbReference type="AlphaFoldDB" id="A0A645BL11"/>
<dbReference type="GO" id="GO:0016987">
    <property type="term" value="F:sigma factor activity"/>
    <property type="evidence" value="ECO:0007669"/>
    <property type="project" value="UniProtKB-KW"/>
</dbReference>
<name>A0A645BL11_9ZZZZ</name>
<dbReference type="Pfam" id="PF08281">
    <property type="entry name" value="Sigma70_r4_2"/>
    <property type="match status" value="1"/>
</dbReference>
<evidence type="ECO:0000259" key="6">
    <source>
        <dbReference type="Pfam" id="PF08281"/>
    </source>
</evidence>
<dbReference type="InterPro" id="IPR014284">
    <property type="entry name" value="RNA_pol_sigma-70_dom"/>
</dbReference>
<gene>
    <name evidence="7" type="ORF">SDC9_112700</name>
</gene>
<dbReference type="Gene3D" id="1.10.10.10">
    <property type="entry name" value="Winged helix-like DNA-binding domain superfamily/Winged helix DNA-binding domain"/>
    <property type="match status" value="1"/>
</dbReference>
<proteinExistence type="inferred from homology"/>
<evidence type="ECO:0000259" key="5">
    <source>
        <dbReference type="Pfam" id="PF04542"/>
    </source>
</evidence>
<reference evidence="7" key="1">
    <citation type="submission" date="2019-08" db="EMBL/GenBank/DDBJ databases">
        <authorList>
            <person name="Kucharzyk K."/>
            <person name="Murdoch R.W."/>
            <person name="Higgins S."/>
            <person name="Loffler F."/>
        </authorList>
    </citation>
    <scope>NUCLEOTIDE SEQUENCE</scope>
</reference>
<dbReference type="PANTHER" id="PTHR43133">
    <property type="entry name" value="RNA POLYMERASE ECF-TYPE SIGMA FACTO"/>
    <property type="match status" value="1"/>
</dbReference>
<evidence type="ECO:0000313" key="7">
    <source>
        <dbReference type="EMBL" id="MPM65798.1"/>
    </source>
</evidence>